<gene>
    <name evidence="7" type="primary">nuoF</name>
    <name evidence="7" type="ORF">ENS29_16575</name>
</gene>
<dbReference type="PROSITE" id="PS00198">
    <property type="entry name" value="4FE4S_FER_1"/>
    <property type="match status" value="1"/>
</dbReference>
<dbReference type="GO" id="GO:0051539">
    <property type="term" value="F:4 iron, 4 sulfur cluster binding"/>
    <property type="evidence" value="ECO:0007669"/>
    <property type="project" value="UniProtKB-KW"/>
</dbReference>
<dbReference type="SMART" id="SM00928">
    <property type="entry name" value="NADH_4Fe-4S"/>
    <property type="match status" value="1"/>
</dbReference>
<dbReference type="Gene3D" id="6.10.250.1450">
    <property type="match status" value="1"/>
</dbReference>
<protein>
    <submittedName>
        <fullName evidence="7">NADH-quinone oxidoreductase subunit NuoF</fullName>
    </submittedName>
</protein>
<keyword evidence="4" id="KW-0408">Iron</keyword>
<dbReference type="GO" id="GO:0008137">
    <property type="term" value="F:NADH dehydrogenase (ubiquinone) activity"/>
    <property type="evidence" value="ECO:0007669"/>
    <property type="project" value="InterPro"/>
</dbReference>
<dbReference type="InterPro" id="IPR017896">
    <property type="entry name" value="4Fe4S_Fe-S-bd"/>
</dbReference>
<dbReference type="Gene3D" id="3.30.70.20">
    <property type="match status" value="1"/>
</dbReference>
<feature type="domain" description="4Fe-4S ferredoxin-type" evidence="6">
    <location>
        <begin position="560"/>
        <end position="589"/>
    </location>
</feature>
<dbReference type="FunFam" id="3.40.50.11540:FF:000001">
    <property type="entry name" value="NADH dehydrogenase [ubiquinone] flavoprotein 1, mitochondrial"/>
    <property type="match status" value="1"/>
</dbReference>
<evidence type="ECO:0000313" key="7">
    <source>
        <dbReference type="EMBL" id="HGU34440.1"/>
    </source>
</evidence>
<dbReference type="NCBIfam" id="NF010120">
    <property type="entry name" value="PRK13596.1"/>
    <property type="match status" value="1"/>
</dbReference>
<dbReference type="SUPFAM" id="SSF54862">
    <property type="entry name" value="4Fe-4S ferredoxins"/>
    <property type="match status" value="1"/>
</dbReference>
<dbReference type="SUPFAM" id="SSF52833">
    <property type="entry name" value="Thioredoxin-like"/>
    <property type="match status" value="1"/>
</dbReference>
<dbReference type="Gene3D" id="3.40.50.11540">
    <property type="entry name" value="NADH-ubiquinone oxidoreductase 51kDa subunit"/>
    <property type="match status" value="1"/>
</dbReference>
<accession>A0A7C4RUN1</accession>
<keyword evidence="3" id="KW-0479">Metal-binding</keyword>
<dbReference type="PROSITE" id="PS51379">
    <property type="entry name" value="4FE4S_FER_2"/>
    <property type="match status" value="2"/>
</dbReference>
<dbReference type="SUPFAM" id="SSF142984">
    <property type="entry name" value="Nqo1 middle domain-like"/>
    <property type="match status" value="1"/>
</dbReference>
<keyword evidence="5" id="KW-0411">Iron-sulfur</keyword>
<evidence type="ECO:0000256" key="5">
    <source>
        <dbReference type="ARBA" id="ARBA00023014"/>
    </source>
</evidence>
<dbReference type="InterPro" id="IPR017900">
    <property type="entry name" value="4Fe4S_Fe_S_CS"/>
</dbReference>
<dbReference type="FunFam" id="1.20.1440.230:FF:000001">
    <property type="entry name" value="Mitochondrial NADH dehydrogenase flavoprotein 1"/>
    <property type="match status" value="1"/>
</dbReference>
<dbReference type="Pfam" id="PF10589">
    <property type="entry name" value="NADH_4Fe-4S"/>
    <property type="match status" value="1"/>
</dbReference>
<dbReference type="GO" id="GO:0010181">
    <property type="term" value="F:FMN binding"/>
    <property type="evidence" value="ECO:0007669"/>
    <property type="project" value="InterPro"/>
</dbReference>
<comment type="caution">
    <text evidence="7">The sequence shown here is derived from an EMBL/GenBank/DDBJ whole genome shotgun (WGS) entry which is preliminary data.</text>
</comment>
<dbReference type="EMBL" id="DSUH01000378">
    <property type="protein sequence ID" value="HGU34440.1"/>
    <property type="molecule type" value="Genomic_DNA"/>
</dbReference>
<dbReference type="PANTHER" id="PTHR43578">
    <property type="entry name" value="NADH-QUINONE OXIDOREDUCTASE SUBUNIT F"/>
    <property type="match status" value="1"/>
</dbReference>
<dbReference type="SUPFAM" id="SSF140490">
    <property type="entry name" value="Nqo1C-terminal domain-like"/>
    <property type="match status" value="1"/>
</dbReference>
<dbReference type="Pfam" id="PF13237">
    <property type="entry name" value="Fer4_10"/>
    <property type="match status" value="1"/>
</dbReference>
<dbReference type="PROSITE" id="PS00645">
    <property type="entry name" value="COMPLEX1_51K_2"/>
    <property type="match status" value="1"/>
</dbReference>
<reference evidence="7" key="1">
    <citation type="journal article" date="2020" name="mSystems">
        <title>Genome- and Community-Level Interaction Insights into Carbon Utilization and Element Cycling Functions of Hydrothermarchaeota in Hydrothermal Sediment.</title>
        <authorList>
            <person name="Zhou Z."/>
            <person name="Liu Y."/>
            <person name="Xu W."/>
            <person name="Pan J."/>
            <person name="Luo Z.H."/>
            <person name="Li M."/>
        </authorList>
    </citation>
    <scope>NUCLEOTIDE SEQUENCE [LARGE SCALE GENOMIC DNA]</scope>
    <source>
        <strain evidence="7">SpSt-477</strain>
    </source>
</reference>
<dbReference type="SUPFAM" id="SSF142019">
    <property type="entry name" value="Nqo1 FMN-binding domain-like"/>
    <property type="match status" value="1"/>
</dbReference>
<organism evidence="7">
    <name type="scientific">Desulfatirhabdium butyrativorans</name>
    <dbReference type="NCBI Taxonomy" id="340467"/>
    <lineage>
        <taxon>Bacteria</taxon>
        <taxon>Pseudomonadati</taxon>
        <taxon>Thermodesulfobacteriota</taxon>
        <taxon>Desulfobacteria</taxon>
        <taxon>Desulfobacterales</taxon>
        <taxon>Desulfatirhabdiaceae</taxon>
        <taxon>Desulfatirhabdium</taxon>
    </lineage>
</organism>
<keyword evidence="2" id="KW-0004">4Fe-4S</keyword>
<feature type="domain" description="4Fe-4S ferredoxin-type" evidence="6">
    <location>
        <begin position="590"/>
        <end position="615"/>
    </location>
</feature>
<dbReference type="CDD" id="cd02980">
    <property type="entry name" value="TRX_Fd_family"/>
    <property type="match status" value="1"/>
</dbReference>
<sequence length="615" mass="67247">MPNLTMIDLMTIKEKAVQELESDHFIRLMVCGGTGCHATGSIPLKAALEAEIEQRGLQQKVRVIETGCNGFCAMGPILVVQPGGIFYQKVHAADVPELIEQQIVAGKPLERLLYKDPATKKPIPFMHDIPFFAHQTAIALRNKGMIDPENIEHYIARDGYFGTAKALLQMEPADIIAEVKASGLRGRGGAGFPTGVKWDFASKSEGTVKYVLCNADEGDPGAFMDRSILEADPHAVLEGMIIASKAIGAHQGYIYARTEYPLAIRRLEIAIRQARELGLLGRNLLGSGHDFDIEIYQGAGAFVCGEETALMRSIEGKRGMPRPRPPFPAHKGLWEKPTILNNVETFANIAQIIVNGGAWYASMGTATSKGTKVFALSGDIYNIGLVEVPMGTTLRKLIYDIGGGIPNKKKFKAVQLGGPSGGCVPEAYLDTPIDYEEIAKVGAIMGSGGVIVMNQNTCMVDMARFFMDFIQDESCGKCTPCREGTRRLLEILKKICAGEGEPEDIEKLEALSETIKETALCGLGQTGPNPVLSTLRYFKEEYYAHIHEKRCPAKRCVALLKFEVDPNVCTQCGSCFRSCPAQAITWEKKQPATIDKSKCIQCMTCFEKCKFDAIF</sequence>
<dbReference type="Gene3D" id="1.20.1440.230">
    <property type="entry name" value="NADH-ubiquinone oxidoreductase 51kDa subunit, iron-sulphur binding domain"/>
    <property type="match status" value="1"/>
</dbReference>
<dbReference type="Gene3D" id="3.10.20.600">
    <property type="match status" value="1"/>
</dbReference>
<dbReference type="InterPro" id="IPR037225">
    <property type="entry name" value="Nuo51_FMN-bd_sf"/>
</dbReference>
<dbReference type="InterPro" id="IPR001949">
    <property type="entry name" value="NADH-UbQ_OxRdtase_51kDa_CS"/>
</dbReference>
<evidence type="ECO:0000256" key="3">
    <source>
        <dbReference type="ARBA" id="ARBA00022723"/>
    </source>
</evidence>
<evidence type="ECO:0000256" key="4">
    <source>
        <dbReference type="ARBA" id="ARBA00023004"/>
    </source>
</evidence>
<comment type="similarity">
    <text evidence="1">Belongs to the complex I 51 kDa subunit family.</text>
</comment>
<dbReference type="GO" id="GO:0046872">
    <property type="term" value="F:metal ion binding"/>
    <property type="evidence" value="ECO:0007669"/>
    <property type="project" value="UniProtKB-KW"/>
</dbReference>
<dbReference type="InterPro" id="IPR019575">
    <property type="entry name" value="Nuop51_4Fe4S-bd"/>
</dbReference>
<dbReference type="AlphaFoldDB" id="A0A7C4RUN1"/>
<name>A0A7C4RUN1_9BACT</name>
<dbReference type="PANTHER" id="PTHR43578:SF3">
    <property type="entry name" value="NADH-QUINONE OXIDOREDUCTASE SUBUNIT F"/>
    <property type="match status" value="1"/>
</dbReference>
<dbReference type="Pfam" id="PF01512">
    <property type="entry name" value="Complex1_51K"/>
    <property type="match status" value="1"/>
</dbReference>
<evidence type="ECO:0000259" key="6">
    <source>
        <dbReference type="PROSITE" id="PS51379"/>
    </source>
</evidence>
<evidence type="ECO:0000256" key="2">
    <source>
        <dbReference type="ARBA" id="ARBA00022485"/>
    </source>
</evidence>
<evidence type="ECO:0000256" key="1">
    <source>
        <dbReference type="ARBA" id="ARBA00007523"/>
    </source>
</evidence>
<dbReference type="InterPro" id="IPR037207">
    <property type="entry name" value="Nuop51_4Fe4S-bd_sf"/>
</dbReference>
<proteinExistence type="inferred from homology"/>
<dbReference type="Gene3D" id="3.40.30.10">
    <property type="entry name" value="Glutaredoxin"/>
    <property type="match status" value="1"/>
</dbReference>
<dbReference type="InterPro" id="IPR036249">
    <property type="entry name" value="Thioredoxin-like_sf"/>
</dbReference>
<dbReference type="Pfam" id="PF01257">
    <property type="entry name" value="2Fe-2S_thioredx"/>
    <property type="match status" value="1"/>
</dbReference>
<dbReference type="InterPro" id="IPR011538">
    <property type="entry name" value="Nuo51_FMN-bd"/>
</dbReference>